<protein>
    <submittedName>
        <fullName evidence="2">Uncharacterized protein</fullName>
    </submittedName>
</protein>
<keyword evidence="1" id="KW-0472">Membrane</keyword>
<reference evidence="2" key="1">
    <citation type="submission" date="2023-07" db="EMBL/GenBank/DDBJ databases">
        <authorList>
            <consortium name="AG Swart"/>
            <person name="Singh M."/>
            <person name="Singh A."/>
            <person name="Seah K."/>
            <person name="Emmerich C."/>
        </authorList>
    </citation>
    <scope>NUCLEOTIDE SEQUENCE</scope>
    <source>
        <strain evidence="2">DP1</strain>
    </source>
</reference>
<proteinExistence type="predicted"/>
<comment type="caution">
    <text evidence="2">The sequence shown here is derived from an EMBL/GenBank/DDBJ whole genome shotgun (WGS) entry which is preliminary data.</text>
</comment>
<evidence type="ECO:0000256" key="1">
    <source>
        <dbReference type="SAM" id="Phobius"/>
    </source>
</evidence>
<accession>A0AAD1U2X0</accession>
<keyword evidence="1" id="KW-1133">Transmembrane helix</keyword>
<keyword evidence="3" id="KW-1185">Reference proteome</keyword>
<organism evidence="2 3">
    <name type="scientific">Euplotes crassus</name>
    <dbReference type="NCBI Taxonomy" id="5936"/>
    <lineage>
        <taxon>Eukaryota</taxon>
        <taxon>Sar</taxon>
        <taxon>Alveolata</taxon>
        <taxon>Ciliophora</taxon>
        <taxon>Intramacronucleata</taxon>
        <taxon>Spirotrichea</taxon>
        <taxon>Hypotrichia</taxon>
        <taxon>Euplotida</taxon>
        <taxon>Euplotidae</taxon>
        <taxon>Moneuplotes</taxon>
    </lineage>
</organism>
<evidence type="ECO:0000313" key="3">
    <source>
        <dbReference type="Proteomes" id="UP001295684"/>
    </source>
</evidence>
<dbReference type="Proteomes" id="UP001295684">
    <property type="component" value="Unassembled WGS sequence"/>
</dbReference>
<sequence>MNRNPNLQCFLFLMFSLAALALAISSIFLSFKAILVLILPSWYFIFLWNLSLLLNFNCLFNCMNSLLNISFTRSCSLSFSSLLSASFCLSNQILIFLAILSSVCLSILSFCSFYSSACL</sequence>
<feature type="transmembrane region" description="Helical" evidence="1">
    <location>
        <begin position="33"/>
        <end position="54"/>
    </location>
</feature>
<gene>
    <name evidence="2" type="ORF">ECRASSUSDP1_LOCUS2290</name>
</gene>
<keyword evidence="1" id="KW-0812">Transmembrane</keyword>
<feature type="transmembrane region" description="Helical" evidence="1">
    <location>
        <begin position="93"/>
        <end position="114"/>
    </location>
</feature>
<evidence type="ECO:0000313" key="2">
    <source>
        <dbReference type="EMBL" id="CAI2360981.1"/>
    </source>
</evidence>
<dbReference type="EMBL" id="CAMPGE010002180">
    <property type="protein sequence ID" value="CAI2360981.1"/>
    <property type="molecule type" value="Genomic_DNA"/>
</dbReference>
<dbReference type="AlphaFoldDB" id="A0AAD1U2X0"/>
<name>A0AAD1U2X0_EUPCR</name>